<dbReference type="OrthoDB" id="9811174at2"/>
<dbReference type="PANTHER" id="PTHR30204:SF82">
    <property type="entry name" value="TRANSCRIPTIONAL REGULATOR, MERR FAMILY"/>
    <property type="match status" value="1"/>
</dbReference>
<dbReference type="GO" id="GO:0003700">
    <property type="term" value="F:DNA-binding transcription factor activity"/>
    <property type="evidence" value="ECO:0007669"/>
    <property type="project" value="InterPro"/>
</dbReference>
<dbReference type="EMBL" id="CP025057">
    <property type="protein sequence ID" value="AUB31657.1"/>
    <property type="molecule type" value="Genomic_DNA"/>
</dbReference>
<reference evidence="3 4" key="1">
    <citation type="submission" date="2017-12" db="EMBL/GenBank/DDBJ databases">
        <title>Complete genome sequence of Spiroplasma floricola 23-6 (ATCC 29989).</title>
        <authorList>
            <person name="Tsai Y.-M."/>
            <person name="Wu P.-S."/>
            <person name="Lo W.-S."/>
            <person name="Kuo C.-H."/>
        </authorList>
    </citation>
    <scope>NUCLEOTIDE SEQUENCE [LARGE SCALE GENOMIC DNA]</scope>
    <source>
        <strain evidence="3 4">23-6</strain>
    </source>
</reference>
<evidence type="ECO:0000313" key="4">
    <source>
        <dbReference type="Proteomes" id="UP000231823"/>
    </source>
</evidence>
<gene>
    <name evidence="3" type="ORF">SFLOR_v1c06070</name>
</gene>
<dbReference type="PANTHER" id="PTHR30204">
    <property type="entry name" value="REDOX-CYCLING DRUG-SENSING TRANSCRIPTIONAL ACTIVATOR SOXR"/>
    <property type="match status" value="1"/>
</dbReference>
<dbReference type="InterPro" id="IPR000551">
    <property type="entry name" value="MerR-type_HTH_dom"/>
</dbReference>
<dbReference type="InterPro" id="IPR047057">
    <property type="entry name" value="MerR_fam"/>
</dbReference>
<dbReference type="CDD" id="cd01109">
    <property type="entry name" value="HTH_YyaN"/>
    <property type="match status" value="1"/>
</dbReference>
<name>A0A2K8SDX1_9MOLU</name>
<dbReference type="Gene3D" id="1.10.1660.10">
    <property type="match status" value="1"/>
</dbReference>
<dbReference type="KEGG" id="sfz:SFLOR_v1c06070"/>
<dbReference type="SUPFAM" id="SSF46955">
    <property type="entry name" value="Putative DNA-binding domain"/>
    <property type="match status" value="1"/>
</dbReference>
<dbReference type="InterPro" id="IPR009061">
    <property type="entry name" value="DNA-bd_dom_put_sf"/>
</dbReference>
<dbReference type="PROSITE" id="PS50937">
    <property type="entry name" value="HTH_MERR_2"/>
    <property type="match status" value="1"/>
</dbReference>
<dbReference type="Proteomes" id="UP000231823">
    <property type="component" value="Chromosome"/>
</dbReference>
<dbReference type="Pfam" id="PF13411">
    <property type="entry name" value="MerR_1"/>
    <property type="match status" value="1"/>
</dbReference>
<dbReference type="SMART" id="SM00422">
    <property type="entry name" value="HTH_MERR"/>
    <property type="match status" value="1"/>
</dbReference>
<evidence type="ECO:0000256" key="1">
    <source>
        <dbReference type="ARBA" id="ARBA00023125"/>
    </source>
</evidence>
<organism evidence="3 4">
    <name type="scientific">Spiroplasma floricola 23-6</name>
    <dbReference type="NCBI Taxonomy" id="1336749"/>
    <lineage>
        <taxon>Bacteria</taxon>
        <taxon>Bacillati</taxon>
        <taxon>Mycoplasmatota</taxon>
        <taxon>Mollicutes</taxon>
        <taxon>Entomoplasmatales</taxon>
        <taxon>Spiroplasmataceae</taxon>
        <taxon>Spiroplasma</taxon>
    </lineage>
</organism>
<dbReference type="AlphaFoldDB" id="A0A2K8SDX1"/>
<feature type="domain" description="HTH merR-type" evidence="2">
    <location>
        <begin position="3"/>
        <end position="72"/>
    </location>
</feature>
<keyword evidence="1" id="KW-0238">DNA-binding</keyword>
<accession>A0A2K8SDX1</accession>
<protein>
    <submittedName>
        <fullName evidence="3">MerR family transcriptional regulator</fullName>
    </submittedName>
</protein>
<proteinExistence type="predicted"/>
<evidence type="ECO:0000313" key="3">
    <source>
        <dbReference type="EMBL" id="AUB31657.1"/>
    </source>
</evidence>
<evidence type="ECO:0000259" key="2">
    <source>
        <dbReference type="PROSITE" id="PS50937"/>
    </source>
</evidence>
<keyword evidence="4" id="KW-1185">Reference proteome</keyword>
<dbReference type="GO" id="GO:0003677">
    <property type="term" value="F:DNA binding"/>
    <property type="evidence" value="ECO:0007669"/>
    <property type="project" value="UniProtKB-KW"/>
</dbReference>
<sequence length="139" mass="16773">MKKLGIKELTKIFNVTEQTFRFYDSKELFPFMKRELNNYRYANFEDLQWFKMVFILRDAGMEIKKIKEYLNLCLQGDGTVTERFNIIVAQKNILLEKINNLKEQLDLLNLKELHYKKIIETGIEDEWNPINFNKLIDNN</sequence>
<dbReference type="RefSeq" id="WP_100916635.1">
    <property type="nucleotide sequence ID" value="NZ_CP025057.1"/>
</dbReference>